<dbReference type="Pfam" id="PF08240">
    <property type="entry name" value="ADH_N"/>
    <property type="match status" value="1"/>
</dbReference>
<dbReference type="Proteomes" id="UP000661607">
    <property type="component" value="Unassembled WGS sequence"/>
</dbReference>
<protein>
    <submittedName>
        <fullName evidence="2">NADPH:quinone reductase-like Zn-dependent oxidoreductase</fullName>
    </submittedName>
</protein>
<feature type="domain" description="Enoyl reductase (ER)" evidence="1">
    <location>
        <begin position="10"/>
        <end position="305"/>
    </location>
</feature>
<dbReference type="SUPFAM" id="SSF51735">
    <property type="entry name" value="NAD(P)-binding Rossmann-fold domains"/>
    <property type="match status" value="1"/>
</dbReference>
<reference evidence="2 3" key="1">
    <citation type="submission" date="2020-10" db="EMBL/GenBank/DDBJ databases">
        <title>Sequencing the genomes of 1000 actinobacteria strains.</title>
        <authorList>
            <person name="Klenk H.-P."/>
        </authorList>
    </citation>
    <scope>NUCLEOTIDE SEQUENCE [LARGE SCALE GENOMIC DNA]</scope>
    <source>
        <strain evidence="2 3">DSM 43748</strain>
    </source>
</reference>
<gene>
    <name evidence="2" type="ORF">H4W81_002999</name>
</gene>
<dbReference type="SMART" id="SM00829">
    <property type="entry name" value="PKS_ER"/>
    <property type="match status" value="1"/>
</dbReference>
<dbReference type="InterPro" id="IPR052733">
    <property type="entry name" value="Chloroplast_QOR"/>
</dbReference>
<dbReference type="RefSeq" id="WP_192775334.1">
    <property type="nucleotide sequence ID" value="NZ_BAAASY010000029.1"/>
</dbReference>
<proteinExistence type="predicted"/>
<evidence type="ECO:0000259" key="1">
    <source>
        <dbReference type="SMART" id="SM00829"/>
    </source>
</evidence>
<evidence type="ECO:0000313" key="3">
    <source>
        <dbReference type="Proteomes" id="UP000661607"/>
    </source>
</evidence>
<dbReference type="InterPro" id="IPR013154">
    <property type="entry name" value="ADH-like_N"/>
</dbReference>
<dbReference type="PANTHER" id="PTHR44013:SF1">
    <property type="entry name" value="ZINC-TYPE ALCOHOL DEHYDROGENASE-LIKE PROTEIN C16A3.02C"/>
    <property type="match status" value="1"/>
</dbReference>
<dbReference type="Gene3D" id="3.90.180.10">
    <property type="entry name" value="Medium-chain alcohol dehydrogenases, catalytic domain"/>
    <property type="match status" value="1"/>
</dbReference>
<accession>A0ABR9KEH0</accession>
<dbReference type="Gene3D" id="3.40.50.720">
    <property type="entry name" value="NAD(P)-binding Rossmann-like Domain"/>
    <property type="match status" value="1"/>
</dbReference>
<evidence type="ECO:0000313" key="2">
    <source>
        <dbReference type="EMBL" id="MBE1560220.1"/>
    </source>
</evidence>
<dbReference type="SUPFAM" id="SSF50129">
    <property type="entry name" value="GroES-like"/>
    <property type="match status" value="1"/>
</dbReference>
<dbReference type="InterPro" id="IPR020843">
    <property type="entry name" value="ER"/>
</dbReference>
<dbReference type="Pfam" id="PF00107">
    <property type="entry name" value="ADH_zinc_N"/>
    <property type="match status" value="1"/>
</dbReference>
<dbReference type="CDD" id="cd05289">
    <property type="entry name" value="MDR_like_2"/>
    <property type="match status" value="1"/>
</dbReference>
<name>A0ABR9KEH0_9ACTN</name>
<dbReference type="InterPro" id="IPR036291">
    <property type="entry name" value="NAD(P)-bd_dom_sf"/>
</dbReference>
<sequence>MKALIASSYAPVDQLSVAEVPTPSPGPGEVLVKVVAAALNPLDAKLATGELKEMFPVQHPFVLGMDAVGIVTAVGEAVSGFAVGDDVAVYGRGTLAEYAVVPVGPGLVHLPSGLDAVRGAALITVAMTAECVIAAAEVKPDHDVLVVGATGGVGGLVVQLAAQEGARVFATAAPADTDYARDLGAHLTIDHTGTDTVEEALRLHHEGFDTVIDLVNAGAALTATAPAVRRGGRLVSTLYGPEVIGDLTPVYVYMTPESGDLARQAARVAEGRLAVDVAATYPFARSPQAVADLVAGVYTRGKVVVTF</sequence>
<keyword evidence="3" id="KW-1185">Reference proteome</keyword>
<dbReference type="InterPro" id="IPR013149">
    <property type="entry name" value="ADH-like_C"/>
</dbReference>
<dbReference type="EMBL" id="JADBEF010000001">
    <property type="protein sequence ID" value="MBE1560220.1"/>
    <property type="molecule type" value="Genomic_DNA"/>
</dbReference>
<dbReference type="InterPro" id="IPR011032">
    <property type="entry name" value="GroES-like_sf"/>
</dbReference>
<organism evidence="2 3">
    <name type="scientific">Nonomuraea africana</name>
    <dbReference type="NCBI Taxonomy" id="46171"/>
    <lineage>
        <taxon>Bacteria</taxon>
        <taxon>Bacillati</taxon>
        <taxon>Actinomycetota</taxon>
        <taxon>Actinomycetes</taxon>
        <taxon>Streptosporangiales</taxon>
        <taxon>Streptosporangiaceae</taxon>
        <taxon>Nonomuraea</taxon>
    </lineage>
</organism>
<dbReference type="PANTHER" id="PTHR44013">
    <property type="entry name" value="ZINC-TYPE ALCOHOL DEHYDROGENASE-LIKE PROTEIN C16A3.02C"/>
    <property type="match status" value="1"/>
</dbReference>
<comment type="caution">
    <text evidence="2">The sequence shown here is derived from an EMBL/GenBank/DDBJ whole genome shotgun (WGS) entry which is preliminary data.</text>
</comment>